<dbReference type="EMBL" id="LAZR01056171">
    <property type="protein sequence ID" value="KKK74751.1"/>
    <property type="molecule type" value="Genomic_DNA"/>
</dbReference>
<evidence type="ECO:0000313" key="1">
    <source>
        <dbReference type="EMBL" id="KKK74751.1"/>
    </source>
</evidence>
<name>A0A0F9ARD3_9ZZZZ</name>
<accession>A0A0F9ARD3</accession>
<organism evidence="1">
    <name type="scientific">marine sediment metagenome</name>
    <dbReference type="NCBI Taxonomy" id="412755"/>
    <lineage>
        <taxon>unclassified sequences</taxon>
        <taxon>metagenomes</taxon>
        <taxon>ecological metagenomes</taxon>
    </lineage>
</organism>
<comment type="caution">
    <text evidence="1">The sequence shown here is derived from an EMBL/GenBank/DDBJ whole genome shotgun (WGS) entry which is preliminary data.</text>
</comment>
<reference evidence="1" key="1">
    <citation type="journal article" date="2015" name="Nature">
        <title>Complex archaea that bridge the gap between prokaryotes and eukaryotes.</title>
        <authorList>
            <person name="Spang A."/>
            <person name="Saw J.H."/>
            <person name="Jorgensen S.L."/>
            <person name="Zaremba-Niedzwiedzka K."/>
            <person name="Martijn J."/>
            <person name="Lind A.E."/>
            <person name="van Eijk R."/>
            <person name="Schleper C."/>
            <person name="Guy L."/>
            <person name="Ettema T.J."/>
        </authorList>
    </citation>
    <scope>NUCLEOTIDE SEQUENCE</scope>
</reference>
<protein>
    <submittedName>
        <fullName evidence="1">Uncharacterized protein</fullName>
    </submittedName>
</protein>
<feature type="non-terminal residue" evidence="1">
    <location>
        <position position="1"/>
    </location>
</feature>
<dbReference type="AlphaFoldDB" id="A0A0F9ARD3"/>
<gene>
    <name evidence="1" type="ORF">LCGC14_2880600</name>
</gene>
<sequence>KAKPMQELIGVGAFRLKSDGAITDEDEATWHFDVLEDY</sequence>
<proteinExistence type="predicted"/>